<protein>
    <submittedName>
        <fullName evidence="10">ABC transporter</fullName>
    </submittedName>
</protein>
<dbReference type="Gene3D" id="3.40.50.300">
    <property type="entry name" value="P-loop containing nucleotide triphosphate hydrolases"/>
    <property type="match status" value="1"/>
</dbReference>
<dbReference type="GO" id="GO:0016887">
    <property type="term" value="F:ATP hydrolysis activity"/>
    <property type="evidence" value="ECO:0007669"/>
    <property type="project" value="InterPro"/>
</dbReference>
<keyword evidence="6 7" id="KW-0472">Membrane</keyword>
<feature type="transmembrane region" description="Helical" evidence="7">
    <location>
        <begin position="20"/>
        <end position="39"/>
    </location>
</feature>
<feature type="transmembrane region" description="Helical" evidence="7">
    <location>
        <begin position="143"/>
        <end position="161"/>
    </location>
</feature>
<dbReference type="KEGG" id="sbd:ATN00_14970"/>
<evidence type="ECO:0000259" key="8">
    <source>
        <dbReference type="PROSITE" id="PS50893"/>
    </source>
</evidence>
<dbReference type="RefSeq" id="WP_030091399.1">
    <property type="nucleotide sequence ID" value="NZ_CP013264.1"/>
</dbReference>
<organism evidence="10 11">
    <name type="scientific">Sphingobium baderi</name>
    <dbReference type="NCBI Taxonomy" id="1332080"/>
    <lineage>
        <taxon>Bacteria</taxon>
        <taxon>Pseudomonadati</taxon>
        <taxon>Pseudomonadota</taxon>
        <taxon>Alphaproteobacteria</taxon>
        <taxon>Sphingomonadales</taxon>
        <taxon>Sphingomonadaceae</taxon>
        <taxon>Sphingobium</taxon>
    </lineage>
</organism>
<feature type="transmembrane region" description="Helical" evidence="7">
    <location>
        <begin position="275"/>
        <end position="294"/>
    </location>
</feature>
<dbReference type="InterPro" id="IPR003593">
    <property type="entry name" value="AAA+_ATPase"/>
</dbReference>
<dbReference type="PROSITE" id="PS50929">
    <property type="entry name" value="ABC_TM1F"/>
    <property type="match status" value="1"/>
</dbReference>
<dbReference type="SUPFAM" id="SSF52540">
    <property type="entry name" value="P-loop containing nucleoside triphosphate hydrolases"/>
    <property type="match status" value="1"/>
</dbReference>
<dbReference type="PROSITE" id="PS00211">
    <property type="entry name" value="ABC_TRANSPORTER_1"/>
    <property type="match status" value="1"/>
</dbReference>
<keyword evidence="4" id="KW-0067">ATP-binding</keyword>
<evidence type="ECO:0000259" key="9">
    <source>
        <dbReference type="PROSITE" id="PS50929"/>
    </source>
</evidence>
<evidence type="ECO:0000313" key="11">
    <source>
        <dbReference type="Proteomes" id="UP000056968"/>
    </source>
</evidence>
<feature type="domain" description="ABC transmembrane type-1" evidence="9">
    <location>
        <begin position="23"/>
        <end position="299"/>
    </location>
</feature>
<dbReference type="Proteomes" id="UP000056968">
    <property type="component" value="Chromosome"/>
</dbReference>
<dbReference type="InterPro" id="IPR003439">
    <property type="entry name" value="ABC_transporter-like_ATP-bd"/>
</dbReference>
<dbReference type="PANTHER" id="PTHR24221:SF654">
    <property type="entry name" value="ATP-BINDING CASSETTE SUB-FAMILY B MEMBER 6"/>
    <property type="match status" value="1"/>
</dbReference>
<feature type="transmembrane region" description="Helical" evidence="7">
    <location>
        <begin position="167"/>
        <end position="189"/>
    </location>
</feature>
<reference evidence="10 11" key="1">
    <citation type="submission" date="2015-11" db="EMBL/GenBank/DDBJ databases">
        <title>A Two-component Flavoprotein Monooxygenase System MeaXY Responsible for para-Hydroxylation of 2-Methyl-6-ethylaniline and 2,6-Diethylaniline in Sphingobium baderi DE-13.</title>
        <authorList>
            <person name="Cheng M."/>
            <person name="Meng Q."/>
            <person name="Yang Y."/>
            <person name="Chu C."/>
            <person name="Yan X."/>
            <person name="He J."/>
            <person name="Li S."/>
        </authorList>
    </citation>
    <scope>NUCLEOTIDE SEQUENCE [LARGE SCALE GENOMIC DNA]</scope>
    <source>
        <strain evidence="10 11">DE-13</strain>
    </source>
</reference>
<name>A0A0S3F141_9SPHN</name>
<dbReference type="SUPFAM" id="SSF90123">
    <property type="entry name" value="ABC transporter transmembrane region"/>
    <property type="match status" value="1"/>
</dbReference>
<dbReference type="GO" id="GO:0034040">
    <property type="term" value="F:ATPase-coupled lipid transmembrane transporter activity"/>
    <property type="evidence" value="ECO:0007669"/>
    <property type="project" value="TreeGrafter"/>
</dbReference>
<comment type="subcellular location">
    <subcellularLocation>
        <location evidence="1">Cell membrane</location>
        <topology evidence="1">Multi-pass membrane protein</topology>
    </subcellularLocation>
</comment>
<dbReference type="PANTHER" id="PTHR24221">
    <property type="entry name" value="ATP-BINDING CASSETTE SUB-FAMILY B"/>
    <property type="match status" value="1"/>
</dbReference>
<dbReference type="PROSITE" id="PS50893">
    <property type="entry name" value="ABC_TRANSPORTER_2"/>
    <property type="match status" value="1"/>
</dbReference>
<dbReference type="InterPro" id="IPR039421">
    <property type="entry name" value="Type_1_exporter"/>
</dbReference>
<evidence type="ECO:0000256" key="1">
    <source>
        <dbReference type="ARBA" id="ARBA00004651"/>
    </source>
</evidence>
<accession>A0A0S3F141</accession>
<dbReference type="Pfam" id="PF00005">
    <property type="entry name" value="ABC_tran"/>
    <property type="match status" value="1"/>
</dbReference>
<dbReference type="InterPro" id="IPR017871">
    <property type="entry name" value="ABC_transporter-like_CS"/>
</dbReference>
<dbReference type="InterPro" id="IPR036640">
    <property type="entry name" value="ABC1_TM_sf"/>
</dbReference>
<proteinExistence type="predicted"/>
<dbReference type="GO" id="GO:0005886">
    <property type="term" value="C:plasma membrane"/>
    <property type="evidence" value="ECO:0007669"/>
    <property type="project" value="UniProtKB-SubCell"/>
</dbReference>
<dbReference type="GO" id="GO:0005524">
    <property type="term" value="F:ATP binding"/>
    <property type="evidence" value="ECO:0007669"/>
    <property type="project" value="UniProtKB-KW"/>
</dbReference>
<keyword evidence="5 7" id="KW-1133">Transmembrane helix</keyword>
<sequence>MSRADMDLLLAEAIGPERRAFRIAGLLASAATIAAVLLLGLSGWFITGAALAGLGGVLAAQGFNYLVPSAMIRLLAIVRTTARYGERLYGHRAALMALAAVRARLFDRILSVRDVRAVSAGDAVTRLVQDIGALEDNLVRKPALPAAFAGAAIGLALAWLASPWTSLALLALLAGLVLWAHLATPRLLASAATDMAEALARLKASMVDYAAASPEILAYDLAPAIGRSLAVETAELDSARPRFARGEAIIDAGLVLGGGIAMGAMLIFSHASLPVTVLAVLAAAGAIEALSGYVRGVSRGALVAAALSRLEGMAGQPSAPVRKATASMAPARTIAFDRDGMNIRIMAGERLGISGKSGSGKTSLLETLAGIRPAGEHCGIALDDQLLASLPSEDVRAAFALSPQDAQLLSGTIRDNLRVARPGLSDERLWAALEVACLAVDIRAMPHGLDQWVGDGGARLSGGQRKRLSIARALLAGRPWLLLDEPSEGLDMATEARLAGHLDAWLRETGTGVVVVSHRPIFLSLVGKGRTINLKDRR</sequence>
<evidence type="ECO:0000256" key="4">
    <source>
        <dbReference type="ARBA" id="ARBA00022840"/>
    </source>
</evidence>
<evidence type="ECO:0000256" key="6">
    <source>
        <dbReference type="ARBA" id="ARBA00023136"/>
    </source>
</evidence>
<dbReference type="Gene3D" id="1.20.1560.10">
    <property type="entry name" value="ABC transporter type 1, transmembrane domain"/>
    <property type="match status" value="1"/>
</dbReference>
<dbReference type="OrthoDB" id="5288404at2"/>
<feature type="transmembrane region" description="Helical" evidence="7">
    <location>
        <begin position="45"/>
        <end position="67"/>
    </location>
</feature>
<dbReference type="SMART" id="SM00382">
    <property type="entry name" value="AAA"/>
    <property type="match status" value="1"/>
</dbReference>
<evidence type="ECO:0000313" key="10">
    <source>
        <dbReference type="EMBL" id="ALR21400.1"/>
    </source>
</evidence>
<keyword evidence="11" id="KW-1185">Reference proteome</keyword>
<evidence type="ECO:0000256" key="3">
    <source>
        <dbReference type="ARBA" id="ARBA00022741"/>
    </source>
</evidence>
<dbReference type="GO" id="GO:0140359">
    <property type="term" value="F:ABC-type transporter activity"/>
    <property type="evidence" value="ECO:0007669"/>
    <property type="project" value="InterPro"/>
</dbReference>
<evidence type="ECO:0000256" key="5">
    <source>
        <dbReference type="ARBA" id="ARBA00022989"/>
    </source>
</evidence>
<dbReference type="InterPro" id="IPR027417">
    <property type="entry name" value="P-loop_NTPase"/>
</dbReference>
<keyword evidence="2 7" id="KW-0812">Transmembrane</keyword>
<dbReference type="InterPro" id="IPR011527">
    <property type="entry name" value="ABC1_TM_dom"/>
</dbReference>
<dbReference type="EMBL" id="CP013264">
    <property type="protein sequence ID" value="ALR21400.1"/>
    <property type="molecule type" value="Genomic_DNA"/>
</dbReference>
<keyword evidence="3" id="KW-0547">Nucleotide-binding</keyword>
<gene>
    <name evidence="10" type="ORF">ATN00_14970</name>
</gene>
<evidence type="ECO:0000256" key="7">
    <source>
        <dbReference type="SAM" id="Phobius"/>
    </source>
</evidence>
<feature type="transmembrane region" description="Helical" evidence="7">
    <location>
        <begin position="248"/>
        <end position="269"/>
    </location>
</feature>
<feature type="domain" description="ABC transporter" evidence="8">
    <location>
        <begin position="321"/>
        <end position="534"/>
    </location>
</feature>
<dbReference type="STRING" id="1332080.ATN00_14970"/>
<evidence type="ECO:0000256" key="2">
    <source>
        <dbReference type="ARBA" id="ARBA00022692"/>
    </source>
</evidence>
<dbReference type="AlphaFoldDB" id="A0A0S3F141"/>